<keyword evidence="1" id="KW-0175">Coiled coil</keyword>
<proteinExistence type="predicted"/>
<gene>
    <name evidence="2" type="ORF">QFW80_16595</name>
</gene>
<name>A0ABT6JNU8_9GAMM</name>
<reference evidence="2 3" key="1">
    <citation type="submission" date="2023-04" db="EMBL/GenBank/DDBJ databases">
        <title>Luteimonas sp. M1R5S18.</title>
        <authorList>
            <person name="Sun J.-Q."/>
        </authorList>
    </citation>
    <scope>NUCLEOTIDE SEQUENCE [LARGE SCALE GENOMIC DNA]</scope>
    <source>
        <strain evidence="2 3">M1R5S18</strain>
    </source>
</reference>
<keyword evidence="3" id="KW-1185">Reference proteome</keyword>
<accession>A0ABT6JNU8</accession>
<comment type="caution">
    <text evidence="2">The sequence shown here is derived from an EMBL/GenBank/DDBJ whole genome shotgun (WGS) entry which is preliminary data.</text>
</comment>
<dbReference type="EMBL" id="JARXRN010000029">
    <property type="protein sequence ID" value="MDH5832138.1"/>
    <property type="molecule type" value="Genomic_DNA"/>
</dbReference>
<protein>
    <submittedName>
        <fullName evidence="2">Uncharacterized protein</fullName>
    </submittedName>
</protein>
<evidence type="ECO:0000313" key="3">
    <source>
        <dbReference type="Proteomes" id="UP001156831"/>
    </source>
</evidence>
<evidence type="ECO:0000313" key="2">
    <source>
        <dbReference type="EMBL" id="MDH5832138.1"/>
    </source>
</evidence>
<dbReference type="Proteomes" id="UP001156831">
    <property type="component" value="Unassembled WGS sequence"/>
</dbReference>
<evidence type="ECO:0000256" key="1">
    <source>
        <dbReference type="SAM" id="Coils"/>
    </source>
</evidence>
<sequence length="91" mass="10079">MPTDHRLSGPVFLDSMANQSTAHGLDVNAAEYRQRASDWRADQLRIEQLEADVARLERKLRTADDQARVLHTLKTHLQAANDSLASATAIG</sequence>
<dbReference type="RefSeq" id="WP_280603152.1">
    <property type="nucleotide sequence ID" value="NZ_JARXRN010000029.1"/>
</dbReference>
<organism evidence="2 3">
    <name type="scientific">Luteimonas rhizosphaericola</name>
    <dbReference type="NCBI Taxonomy" id="3042024"/>
    <lineage>
        <taxon>Bacteria</taxon>
        <taxon>Pseudomonadati</taxon>
        <taxon>Pseudomonadota</taxon>
        <taxon>Gammaproteobacteria</taxon>
        <taxon>Lysobacterales</taxon>
        <taxon>Lysobacteraceae</taxon>
        <taxon>Luteimonas</taxon>
    </lineage>
</organism>
<feature type="coiled-coil region" evidence="1">
    <location>
        <begin position="39"/>
        <end position="66"/>
    </location>
</feature>